<organism evidence="12 13">
    <name type="scientific">Megasphaera cerevisiae DSM 20462</name>
    <dbReference type="NCBI Taxonomy" id="1122219"/>
    <lineage>
        <taxon>Bacteria</taxon>
        <taxon>Bacillati</taxon>
        <taxon>Bacillota</taxon>
        <taxon>Negativicutes</taxon>
        <taxon>Veillonellales</taxon>
        <taxon>Veillonellaceae</taxon>
        <taxon>Megasphaera</taxon>
    </lineage>
</organism>
<dbReference type="Pfam" id="PF07992">
    <property type="entry name" value="Pyr_redox_2"/>
    <property type="match status" value="1"/>
</dbReference>
<evidence type="ECO:0000259" key="11">
    <source>
        <dbReference type="Pfam" id="PF07992"/>
    </source>
</evidence>
<keyword evidence="7" id="KW-0560">Oxidoreductase</keyword>
<evidence type="ECO:0000259" key="10">
    <source>
        <dbReference type="Pfam" id="PF00724"/>
    </source>
</evidence>
<dbReference type="STRING" id="39029.BSR42_07425"/>
<dbReference type="GO" id="GO:0046872">
    <property type="term" value="F:metal ion binding"/>
    <property type="evidence" value="ECO:0007669"/>
    <property type="project" value="UniProtKB-KW"/>
</dbReference>
<keyword evidence="9" id="KW-0411">Iron-sulfur</keyword>
<comment type="cofactor">
    <cofactor evidence="2">
        <name>[4Fe-4S] cluster</name>
        <dbReference type="ChEBI" id="CHEBI:49883"/>
    </cofactor>
</comment>
<dbReference type="Gene3D" id="3.50.50.60">
    <property type="entry name" value="FAD/NAD(P)-binding domain"/>
    <property type="match status" value="1"/>
</dbReference>
<dbReference type="PANTHER" id="PTHR42917:SF2">
    <property type="entry name" value="2,4-DIENOYL-COA REDUCTASE [(2E)-ENOYL-COA-PRODUCING]"/>
    <property type="match status" value="1"/>
</dbReference>
<dbReference type="GO" id="GO:0016491">
    <property type="term" value="F:oxidoreductase activity"/>
    <property type="evidence" value="ECO:0007669"/>
    <property type="project" value="UniProtKB-KW"/>
</dbReference>
<comment type="similarity">
    <text evidence="3">In the N-terminal section; belongs to the NADH:flavin oxidoreductase/NADH oxidase family.</text>
</comment>
<evidence type="ECO:0000256" key="6">
    <source>
        <dbReference type="ARBA" id="ARBA00022723"/>
    </source>
</evidence>
<dbReference type="InterPro" id="IPR051793">
    <property type="entry name" value="NADH:flavin_oxidoreductase"/>
</dbReference>
<keyword evidence="13" id="KW-1185">Reference proteome</keyword>
<accession>A0A0J6WZK7</accession>
<dbReference type="CDD" id="cd02803">
    <property type="entry name" value="OYE_like_FMN_family"/>
    <property type="match status" value="1"/>
</dbReference>
<dbReference type="InterPro" id="IPR036188">
    <property type="entry name" value="FAD/NAD-bd_sf"/>
</dbReference>
<evidence type="ECO:0000256" key="5">
    <source>
        <dbReference type="ARBA" id="ARBA00022643"/>
    </source>
</evidence>
<dbReference type="GO" id="GO:0051536">
    <property type="term" value="F:iron-sulfur cluster binding"/>
    <property type="evidence" value="ECO:0007669"/>
    <property type="project" value="UniProtKB-KW"/>
</dbReference>
<comment type="caution">
    <text evidence="12">The sequence shown here is derived from an EMBL/GenBank/DDBJ whole genome shotgun (WGS) entry which is preliminary data.</text>
</comment>
<evidence type="ECO:0000313" key="12">
    <source>
        <dbReference type="EMBL" id="KMO87693.1"/>
    </source>
</evidence>
<evidence type="ECO:0000256" key="8">
    <source>
        <dbReference type="ARBA" id="ARBA00023004"/>
    </source>
</evidence>
<keyword evidence="8" id="KW-0408">Iron</keyword>
<evidence type="ECO:0000313" key="13">
    <source>
        <dbReference type="Proteomes" id="UP000036503"/>
    </source>
</evidence>
<keyword evidence="4" id="KW-0285">Flavoprotein</keyword>
<sequence length="648" mass="70424">MSYRTLFSSGRIGSMELKNRAVMVPMATDMADRNGIITSRQIRYYQERAKGGIGMIINEYTGVDDVDSIPSLHNLRAAQPYHISELEKLTDAVHLYDCKIAAQLHHGGATSNPALTGRQNIAPSAVPIDEGRPVPREMTKEDIARVQQKFIAAAVRCRQAGYDAVELHGAHGYLIAQFFSKYYNRRHDEYGGSVENRCRFIAEIITGIRQRLGRFPILVRMCGDEMTPVEGFLTLEDGLEIAQYLEHCGIDAINISNGSARNGDANCEPYSYRPGWKKHVAYAYKQVLHIPVIATNTIKNPAFAEQLLEDGICDFVGLGRSQLADPEFMKKARTGRTDEIRPCIGCLYCRERVLGQGLPIRCAVNACTAREDELSELRQDGMGRTVAVVGGGPAGMEAARVLALRKFRVILYESKANLGGMLNVADKPPLKEQITQLVRSMQLQLERLGVEIHCQTTARPELVAARCPAGVILACGATPLVPALPGMDRPQVVTAEAVITGVAAVRGRTVIIGSGLTGLETAAMLLHDGISVSLVEMKPQIGEGIFGAVLHDEMSRITAYAPPIYTGHKILSVGAENVILERVADGEPVQLAADTVVLAMGLASRTDVIRPFRQAFGNMRVIGDAAGGGKIALAIRQGYEAAYAFEAE</sequence>
<dbReference type="InterPro" id="IPR023753">
    <property type="entry name" value="FAD/NAD-binding_dom"/>
</dbReference>
<feature type="domain" description="FAD/NAD(P)-binding" evidence="11">
    <location>
        <begin position="385"/>
        <end position="609"/>
    </location>
</feature>
<protein>
    <recommendedName>
        <fullName evidence="14">NADH:flavin oxidoreductase</fullName>
    </recommendedName>
</protein>
<dbReference type="Gene3D" id="3.20.20.70">
    <property type="entry name" value="Aldolase class I"/>
    <property type="match status" value="1"/>
</dbReference>
<dbReference type="SUPFAM" id="SSF51905">
    <property type="entry name" value="FAD/NAD(P)-binding domain"/>
    <property type="match status" value="1"/>
</dbReference>
<dbReference type="RefSeq" id="WP_048512913.1">
    <property type="nucleotide sequence ID" value="NZ_FUXD01000013.1"/>
</dbReference>
<gene>
    <name evidence="12" type="ORF">AB840_00730</name>
</gene>
<dbReference type="InterPro" id="IPR013785">
    <property type="entry name" value="Aldolase_TIM"/>
</dbReference>
<dbReference type="SUPFAM" id="SSF51395">
    <property type="entry name" value="FMN-linked oxidoreductases"/>
    <property type="match status" value="1"/>
</dbReference>
<dbReference type="OrthoDB" id="9772736at2"/>
<evidence type="ECO:0000256" key="1">
    <source>
        <dbReference type="ARBA" id="ARBA00001917"/>
    </source>
</evidence>
<dbReference type="Pfam" id="PF00724">
    <property type="entry name" value="Oxidored_FMN"/>
    <property type="match status" value="1"/>
</dbReference>
<dbReference type="AlphaFoldDB" id="A0A0J6WZK7"/>
<dbReference type="PATRIC" id="fig|1122219.3.peg.161"/>
<evidence type="ECO:0008006" key="14">
    <source>
        <dbReference type="Google" id="ProtNLM"/>
    </source>
</evidence>
<feature type="domain" description="NADH:flavin oxidoreductase/NADH oxidase N-terminal" evidence="10">
    <location>
        <begin position="6"/>
        <end position="339"/>
    </location>
</feature>
<dbReference type="FunCoup" id="A0A0J6WZK7">
    <property type="interactions" value="11"/>
</dbReference>
<dbReference type="InterPro" id="IPR001155">
    <property type="entry name" value="OxRdtase_FMN_N"/>
</dbReference>
<keyword evidence="5" id="KW-0288">FMN</keyword>
<name>A0A0J6WZK7_9FIRM</name>
<dbReference type="GO" id="GO:0010181">
    <property type="term" value="F:FMN binding"/>
    <property type="evidence" value="ECO:0007669"/>
    <property type="project" value="InterPro"/>
</dbReference>
<proteinExistence type="inferred from homology"/>
<dbReference type="PRINTS" id="PR00368">
    <property type="entry name" value="FADPNR"/>
</dbReference>
<dbReference type="InParanoid" id="A0A0J6WZK7"/>
<evidence type="ECO:0000256" key="2">
    <source>
        <dbReference type="ARBA" id="ARBA00001966"/>
    </source>
</evidence>
<keyword evidence="6" id="KW-0479">Metal-binding</keyword>
<evidence type="ECO:0000256" key="3">
    <source>
        <dbReference type="ARBA" id="ARBA00011048"/>
    </source>
</evidence>
<dbReference type="Gene3D" id="3.40.50.720">
    <property type="entry name" value="NAD(P)-binding Rossmann-like Domain"/>
    <property type="match status" value="1"/>
</dbReference>
<reference evidence="12 13" key="1">
    <citation type="submission" date="2015-06" db="EMBL/GenBank/DDBJ databases">
        <title>Draft genome sequence of beer spoilage bacterium Megasphaera cerevisiae type strain 20462.</title>
        <authorList>
            <person name="Kutumbaka K."/>
            <person name="Pasmowitz J."/>
            <person name="Mategko J."/>
            <person name="Reyes D."/>
            <person name="Friedrich A."/>
            <person name="Han S."/>
            <person name="Martens-Habbena W."/>
            <person name="Neal-McKinney J."/>
            <person name="Janagama H.K."/>
            <person name="Nadala C."/>
            <person name="Samadpour M."/>
        </authorList>
    </citation>
    <scope>NUCLEOTIDE SEQUENCE [LARGE SCALE GENOMIC DNA]</scope>
    <source>
        <strain evidence="12 13">DSM 20462</strain>
    </source>
</reference>
<evidence type="ECO:0000256" key="9">
    <source>
        <dbReference type="ARBA" id="ARBA00023014"/>
    </source>
</evidence>
<dbReference type="PANTHER" id="PTHR42917">
    <property type="entry name" value="2,4-DIENOYL-COA REDUCTASE"/>
    <property type="match status" value="1"/>
</dbReference>
<evidence type="ECO:0000256" key="4">
    <source>
        <dbReference type="ARBA" id="ARBA00022630"/>
    </source>
</evidence>
<dbReference type="Proteomes" id="UP000036503">
    <property type="component" value="Unassembled WGS sequence"/>
</dbReference>
<comment type="cofactor">
    <cofactor evidence="1">
        <name>FMN</name>
        <dbReference type="ChEBI" id="CHEBI:58210"/>
    </cofactor>
</comment>
<evidence type="ECO:0000256" key="7">
    <source>
        <dbReference type="ARBA" id="ARBA00023002"/>
    </source>
</evidence>
<dbReference type="EMBL" id="LEKT01000002">
    <property type="protein sequence ID" value="KMO87693.1"/>
    <property type="molecule type" value="Genomic_DNA"/>
</dbReference>